<comment type="caution">
    <text evidence="1">The sequence shown here is derived from an EMBL/GenBank/DDBJ whole genome shotgun (WGS) entry which is preliminary data.</text>
</comment>
<reference evidence="1" key="1">
    <citation type="submission" date="2021-05" db="EMBL/GenBank/DDBJ databases">
        <authorList>
            <person name="Pan Q."/>
            <person name="Jouanno E."/>
            <person name="Zahm M."/>
            <person name="Klopp C."/>
            <person name="Cabau C."/>
            <person name="Louis A."/>
            <person name="Berthelot C."/>
            <person name="Parey E."/>
            <person name="Roest Crollius H."/>
            <person name="Montfort J."/>
            <person name="Robinson-Rechavi M."/>
            <person name="Bouchez O."/>
            <person name="Lampietro C."/>
            <person name="Lopez Roques C."/>
            <person name="Donnadieu C."/>
            <person name="Postlethwait J."/>
            <person name="Bobe J."/>
            <person name="Dillon D."/>
            <person name="Chandos A."/>
            <person name="von Hippel F."/>
            <person name="Guiguen Y."/>
        </authorList>
    </citation>
    <scope>NUCLEOTIDE SEQUENCE</scope>
    <source>
        <strain evidence="1">YG-Jan2019</strain>
    </source>
</reference>
<sequence>MLSIIRVRNCSAKLQTSSRLYMVFLPCPTKGIFLFSHIQRQIWYAYLPEIGSSGGLIFAENHFKVRLPGPGRCL</sequence>
<gene>
    <name evidence="1" type="ORF">DPEC_G00096650</name>
</gene>
<accession>A0ACC2GVC3</accession>
<organism evidence="1 2">
    <name type="scientific">Dallia pectoralis</name>
    <name type="common">Alaska blackfish</name>
    <dbReference type="NCBI Taxonomy" id="75939"/>
    <lineage>
        <taxon>Eukaryota</taxon>
        <taxon>Metazoa</taxon>
        <taxon>Chordata</taxon>
        <taxon>Craniata</taxon>
        <taxon>Vertebrata</taxon>
        <taxon>Euteleostomi</taxon>
        <taxon>Actinopterygii</taxon>
        <taxon>Neopterygii</taxon>
        <taxon>Teleostei</taxon>
        <taxon>Protacanthopterygii</taxon>
        <taxon>Esociformes</taxon>
        <taxon>Umbridae</taxon>
        <taxon>Dallia</taxon>
    </lineage>
</organism>
<name>A0ACC2GVC3_DALPE</name>
<dbReference type="EMBL" id="CM055735">
    <property type="protein sequence ID" value="KAJ8007678.1"/>
    <property type="molecule type" value="Genomic_DNA"/>
</dbReference>
<evidence type="ECO:0000313" key="2">
    <source>
        <dbReference type="Proteomes" id="UP001157502"/>
    </source>
</evidence>
<dbReference type="Proteomes" id="UP001157502">
    <property type="component" value="Chromosome 8"/>
</dbReference>
<proteinExistence type="predicted"/>
<evidence type="ECO:0000313" key="1">
    <source>
        <dbReference type="EMBL" id="KAJ8007678.1"/>
    </source>
</evidence>
<protein>
    <submittedName>
        <fullName evidence="1">Uncharacterized protein</fullName>
    </submittedName>
</protein>
<keyword evidence="2" id="KW-1185">Reference proteome</keyword>